<accession>A0A1H8RGE9</accession>
<evidence type="ECO:0000256" key="3">
    <source>
        <dbReference type="ARBA" id="ARBA00006594"/>
    </source>
</evidence>
<dbReference type="InterPro" id="IPR003594">
    <property type="entry name" value="HATPase_dom"/>
</dbReference>
<evidence type="ECO:0000256" key="15">
    <source>
        <dbReference type="ARBA" id="ARBA00023136"/>
    </source>
</evidence>
<dbReference type="Gene3D" id="3.90.220.20">
    <property type="entry name" value="DNA methylase specificity domains"/>
    <property type="match status" value="1"/>
</dbReference>
<dbReference type="InterPro" id="IPR003356">
    <property type="entry name" value="DNA_methylase_A-5"/>
</dbReference>
<evidence type="ECO:0000256" key="1">
    <source>
        <dbReference type="ARBA" id="ARBA00000085"/>
    </source>
</evidence>
<keyword evidence="12" id="KW-0067">ATP-binding</keyword>
<comment type="catalytic activity">
    <reaction evidence="1">
        <text>ATP + protein L-histidine = ADP + protein N-phospho-L-histidine.</text>
        <dbReference type="EC" id="2.7.13.3"/>
    </reaction>
</comment>
<keyword evidence="18" id="KW-1185">Reference proteome</keyword>
<dbReference type="GO" id="GO:0000160">
    <property type="term" value="P:phosphorelay signal transduction system"/>
    <property type="evidence" value="ECO:0007669"/>
    <property type="project" value="UniProtKB-KW"/>
</dbReference>
<dbReference type="Pfam" id="PF02518">
    <property type="entry name" value="HATPase_c"/>
    <property type="match status" value="1"/>
</dbReference>
<proteinExistence type="inferred from homology"/>
<keyword evidence="11" id="KW-0418">Kinase</keyword>
<dbReference type="InterPro" id="IPR050398">
    <property type="entry name" value="HssS/ArlS-like"/>
</dbReference>
<evidence type="ECO:0000256" key="6">
    <source>
        <dbReference type="ARBA" id="ARBA00022475"/>
    </source>
</evidence>
<keyword evidence="9" id="KW-0547">Nucleotide-binding</keyword>
<dbReference type="PANTHER" id="PTHR45528">
    <property type="entry name" value="SENSOR HISTIDINE KINASE CPXA"/>
    <property type="match status" value="1"/>
</dbReference>
<keyword evidence="7" id="KW-0597">Phosphoprotein</keyword>
<dbReference type="AlphaFoldDB" id="A0A1H8RGE9"/>
<dbReference type="GO" id="GO:0009307">
    <property type="term" value="P:DNA restriction-modification system"/>
    <property type="evidence" value="ECO:0007669"/>
    <property type="project" value="UniProtKB-KW"/>
</dbReference>
<keyword evidence="10" id="KW-0680">Restriction system</keyword>
<keyword evidence="14" id="KW-0238">DNA-binding</keyword>
<comment type="similarity">
    <text evidence="3">Belongs to the N(4)/N(6)-methyltransferase family.</text>
</comment>
<dbReference type="InterPro" id="IPR044946">
    <property type="entry name" value="Restrct_endonuc_typeI_TRD_sf"/>
</dbReference>
<dbReference type="SUPFAM" id="SSF116734">
    <property type="entry name" value="DNA methylase specificity domain"/>
    <property type="match status" value="1"/>
</dbReference>
<dbReference type="Proteomes" id="UP000198942">
    <property type="component" value="Unassembled WGS sequence"/>
</dbReference>
<dbReference type="GO" id="GO:0008170">
    <property type="term" value="F:N-methyltransferase activity"/>
    <property type="evidence" value="ECO:0007669"/>
    <property type="project" value="InterPro"/>
</dbReference>
<evidence type="ECO:0000256" key="2">
    <source>
        <dbReference type="ARBA" id="ARBA00004651"/>
    </source>
</evidence>
<evidence type="ECO:0000256" key="9">
    <source>
        <dbReference type="ARBA" id="ARBA00022741"/>
    </source>
</evidence>
<dbReference type="GO" id="GO:0005886">
    <property type="term" value="C:plasma membrane"/>
    <property type="evidence" value="ECO:0007669"/>
    <property type="project" value="UniProtKB-SubCell"/>
</dbReference>
<keyword evidence="8" id="KW-0808">Transferase</keyword>
<dbReference type="OrthoDB" id="9799921at2"/>
<dbReference type="Gene3D" id="3.30.565.10">
    <property type="entry name" value="Histidine kinase-like ATPase, C-terminal domain"/>
    <property type="match status" value="1"/>
</dbReference>
<dbReference type="InterPro" id="IPR029063">
    <property type="entry name" value="SAM-dependent_MTases_sf"/>
</dbReference>
<dbReference type="PROSITE" id="PS50109">
    <property type="entry name" value="HIS_KIN"/>
    <property type="match status" value="1"/>
</dbReference>
<dbReference type="Pfam" id="PF01420">
    <property type="entry name" value="Methylase_S"/>
    <property type="match status" value="1"/>
</dbReference>
<evidence type="ECO:0000313" key="18">
    <source>
        <dbReference type="Proteomes" id="UP000198942"/>
    </source>
</evidence>
<dbReference type="Gene3D" id="3.40.50.150">
    <property type="entry name" value="Vaccinia Virus protein VP39"/>
    <property type="match status" value="1"/>
</dbReference>
<protein>
    <recommendedName>
        <fullName evidence="5">histidine kinase</fullName>
        <ecNumber evidence="5">2.7.13.3</ecNumber>
    </recommendedName>
</protein>
<dbReference type="CDD" id="cd16961">
    <property type="entry name" value="RMtype1_S_TRD-CR_like"/>
    <property type="match status" value="1"/>
</dbReference>
<evidence type="ECO:0000256" key="7">
    <source>
        <dbReference type="ARBA" id="ARBA00022553"/>
    </source>
</evidence>
<evidence type="ECO:0000256" key="12">
    <source>
        <dbReference type="ARBA" id="ARBA00022840"/>
    </source>
</evidence>
<evidence type="ECO:0000259" key="16">
    <source>
        <dbReference type="PROSITE" id="PS50109"/>
    </source>
</evidence>
<keyword evidence="6" id="KW-1003">Cell membrane</keyword>
<dbReference type="InterPro" id="IPR036890">
    <property type="entry name" value="HATPase_C_sf"/>
</dbReference>
<dbReference type="SUPFAM" id="SSF53335">
    <property type="entry name" value="S-adenosyl-L-methionine-dependent methyltransferases"/>
    <property type="match status" value="1"/>
</dbReference>
<comment type="subcellular location">
    <subcellularLocation>
        <location evidence="2">Cell membrane</location>
        <topology evidence="2">Multi-pass membrane protein</topology>
    </subcellularLocation>
</comment>
<dbReference type="GO" id="GO:0004673">
    <property type="term" value="F:protein histidine kinase activity"/>
    <property type="evidence" value="ECO:0007669"/>
    <property type="project" value="UniProtKB-EC"/>
</dbReference>
<feature type="domain" description="Histidine kinase" evidence="16">
    <location>
        <begin position="649"/>
        <end position="895"/>
    </location>
</feature>
<dbReference type="PANTHER" id="PTHR45528:SF1">
    <property type="entry name" value="SENSOR HISTIDINE KINASE CPXA"/>
    <property type="match status" value="1"/>
</dbReference>
<reference evidence="18" key="1">
    <citation type="submission" date="2016-10" db="EMBL/GenBank/DDBJ databases">
        <authorList>
            <person name="Varghese N."/>
            <person name="Submissions S."/>
        </authorList>
    </citation>
    <scope>NUCLEOTIDE SEQUENCE [LARGE SCALE GENOMIC DNA]</scope>
    <source>
        <strain evidence="18">Gh-48</strain>
    </source>
</reference>
<evidence type="ECO:0000256" key="11">
    <source>
        <dbReference type="ARBA" id="ARBA00022777"/>
    </source>
</evidence>
<dbReference type="GO" id="GO:0005524">
    <property type="term" value="F:ATP binding"/>
    <property type="evidence" value="ECO:0007669"/>
    <property type="project" value="UniProtKB-KW"/>
</dbReference>
<evidence type="ECO:0000256" key="14">
    <source>
        <dbReference type="ARBA" id="ARBA00023125"/>
    </source>
</evidence>
<evidence type="ECO:0000313" key="17">
    <source>
        <dbReference type="EMBL" id="SEO65337.1"/>
    </source>
</evidence>
<dbReference type="InterPro" id="IPR000055">
    <property type="entry name" value="Restrct_endonuc_typeI_TRD"/>
</dbReference>
<keyword evidence="15" id="KW-0472">Membrane</keyword>
<name>A0A1H8RGE9_9SPHI</name>
<organism evidence="17 18">
    <name type="scientific">Mucilaginibacter gossypiicola</name>
    <dbReference type="NCBI Taxonomy" id="551995"/>
    <lineage>
        <taxon>Bacteria</taxon>
        <taxon>Pseudomonadati</taxon>
        <taxon>Bacteroidota</taxon>
        <taxon>Sphingobacteriia</taxon>
        <taxon>Sphingobacteriales</taxon>
        <taxon>Sphingobacteriaceae</taxon>
        <taxon>Mucilaginibacter</taxon>
    </lineage>
</organism>
<evidence type="ECO:0000256" key="10">
    <source>
        <dbReference type="ARBA" id="ARBA00022747"/>
    </source>
</evidence>
<comment type="similarity">
    <text evidence="4">Belongs to the type-I restriction system S methylase family.</text>
</comment>
<dbReference type="EC" id="2.7.13.3" evidence="5"/>
<dbReference type="GO" id="GO:0003677">
    <property type="term" value="F:DNA binding"/>
    <property type="evidence" value="ECO:0007669"/>
    <property type="project" value="UniProtKB-KW"/>
</dbReference>
<dbReference type="STRING" id="551995.SAMN05192574_110138"/>
<evidence type="ECO:0000256" key="13">
    <source>
        <dbReference type="ARBA" id="ARBA00023012"/>
    </source>
</evidence>
<sequence>MTLHEAIEQILLHEKEPLSYAEIASRVNEQRLYLKNDGSDVTANQIAARVKKYQDIFAIGLSGVALQDIGLRPFRDLSKKIYLLSHLSGLDSETSMQLNAIVLFYAYHVLESLPNVAGDFKMHLIDQFRRLEKTIQNRLDNFINITYKIEDRLREREAKEIYLSLSEFSYTNLSAQEFGEFFNDSVNEYTIKDRFRGSSHSSPKVLSYLMSTLFPINEGARLFDPFAGNAGLAHELLKRSSDLDLIVGDINESASVIGTLNILSSNDSKPFTYKIANAFEKWHHNVKADFFISAPPINMKIADYNFESWQLFHSFDYAINAVLLALYHTKSNGKIVLLVPESILFSRKKDAIGLREYLIQKNYLAGAILLPKDTLRPQSTASMALIAIDKSRSESNDELFICDSSNIRMENFRQESKKIAAAFSDQSLFVDGCKWISITELDSSSYEINIRHQLIDNYNGPEYSSLGTLATIKSGKYVSADNLNEVEGIPFIQIKNLNGDHGIYSLKESDVSDFISDTELISGKIEWIGTSSILISKVGENIKPTLFEGNWQALISSNIIGLVTNELIHPEYLITQLQSEYVELQFKAIRRYSGIPTFNLDELKKVRIRMLPIDEQLQYVASFYSQKIQKVEREAVKTGDDALYNLISRIKHEVNQPISSLGIDLKLLMSYLIEKSASNNPISIKDYAVEPLEGQSESDADLVRINNILNRMNNCVADAQHTLKKAEETLNLRSDTIKFEEFDLKQLFENTIVPLYANANCVFKIKGGSSIIKADAYQLKILFKNLFDNALKHGFTDDRSKNENIISIQFGKLIRQNMLEVTVMNNGKAFPKGFNKNAFETKGSTGSKDNGSGFGGYHIKRIIENHNGEFKITPIDELLHSDFKVQFNIYLPLSN</sequence>
<evidence type="ECO:0000256" key="8">
    <source>
        <dbReference type="ARBA" id="ARBA00022679"/>
    </source>
</evidence>
<gene>
    <name evidence="17" type="ORF">SAMN05192574_110138</name>
</gene>
<dbReference type="SUPFAM" id="SSF55874">
    <property type="entry name" value="ATPase domain of HSP90 chaperone/DNA topoisomerase II/histidine kinase"/>
    <property type="match status" value="1"/>
</dbReference>
<dbReference type="SMART" id="SM00387">
    <property type="entry name" value="HATPase_c"/>
    <property type="match status" value="1"/>
</dbReference>
<dbReference type="RefSeq" id="WP_091217479.1">
    <property type="nucleotide sequence ID" value="NZ_FOCL01000010.1"/>
</dbReference>
<keyword evidence="13" id="KW-0902">Two-component regulatory system</keyword>
<evidence type="ECO:0000256" key="5">
    <source>
        <dbReference type="ARBA" id="ARBA00012438"/>
    </source>
</evidence>
<dbReference type="CDD" id="cd00075">
    <property type="entry name" value="HATPase"/>
    <property type="match status" value="1"/>
</dbReference>
<dbReference type="Pfam" id="PF02384">
    <property type="entry name" value="N6_Mtase"/>
    <property type="match status" value="1"/>
</dbReference>
<evidence type="ECO:0000256" key="4">
    <source>
        <dbReference type="ARBA" id="ARBA00010923"/>
    </source>
</evidence>
<dbReference type="EMBL" id="FOCL01000010">
    <property type="protein sequence ID" value="SEO65337.1"/>
    <property type="molecule type" value="Genomic_DNA"/>
</dbReference>
<dbReference type="InterPro" id="IPR005467">
    <property type="entry name" value="His_kinase_dom"/>
</dbReference>